<feature type="domain" description="YknX-like beta-barrel" evidence="4">
    <location>
        <begin position="135"/>
        <end position="212"/>
    </location>
</feature>
<evidence type="ECO:0000256" key="2">
    <source>
        <dbReference type="SAM" id="Coils"/>
    </source>
</evidence>
<dbReference type="InterPro" id="IPR058636">
    <property type="entry name" value="Beta-barrel_YknX"/>
</dbReference>
<reference evidence="5" key="1">
    <citation type="submission" date="2020-04" db="EMBL/GenBank/DDBJ databases">
        <authorList>
            <person name="Zhang T."/>
        </authorList>
    </citation>
    <scope>NUCLEOTIDE SEQUENCE</scope>
    <source>
        <strain evidence="5">HKST-UBA01</strain>
    </source>
</reference>
<dbReference type="Proteomes" id="UP000697710">
    <property type="component" value="Unassembled WGS sequence"/>
</dbReference>
<reference evidence="5" key="2">
    <citation type="journal article" date="2021" name="Microbiome">
        <title>Successional dynamics and alternative stable states in a saline activated sludge microbial community over 9 years.</title>
        <authorList>
            <person name="Wang Y."/>
            <person name="Ye J."/>
            <person name="Ju F."/>
            <person name="Liu L."/>
            <person name="Boyd J.A."/>
            <person name="Deng Y."/>
            <person name="Parks D.H."/>
            <person name="Jiang X."/>
            <person name="Yin X."/>
            <person name="Woodcroft B.J."/>
            <person name="Tyson G.W."/>
            <person name="Hugenholtz P."/>
            <person name="Polz M.F."/>
            <person name="Zhang T."/>
        </authorList>
    </citation>
    <scope>NUCLEOTIDE SEQUENCE</scope>
    <source>
        <strain evidence="5">HKST-UBA01</strain>
    </source>
</reference>
<dbReference type="PANTHER" id="PTHR30469">
    <property type="entry name" value="MULTIDRUG RESISTANCE PROTEIN MDTA"/>
    <property type="match status" value="1"/>
</dbReference>
<feature type="coiled-coil region" evidence="2">
    <location>
        <begin position="17"/>
        <end position="89"/>
    </location>
</feature>
<feature type="region of interest" description="Disordered" evidence="3">
    <location>
        <begin position="242"/>
        <end position="279"/>
    </location>
</feature>
<dbReference type="PANTHER" id="PTHR30469:SF33">
    <property type="entry name" value="SLR1207 PROTEIN"/>
    <property type="match status" value="1"/>
</dbReference>
<name>A0A956RR35_UNCEI</name>
<dbReference type="NCBIfam" id="TIGR01730">
    <property type="entry name" value="RND_mfp"/>
    <property type="match status" value="1"/>
</dbReference>
<keyword evidence="2" id="KW-0175">Coiled coil</keyword>
<evidence type="ECO:0000256" key="3">
    <source>
        <dbReference type="SAM" id="MobiDB-lite"/>
    </source>
</evidence>
<protein>
    <submittedName>
        <fullName evidence="5">Efflux RND transporter periplasmic adaptor subunit</fullName>
    </submittedName>
</protein>
<gene>
    <name evidence="5" type="ORF">KC729_21880</name>
</gene>
<proteinExistence type="inferred from homology"/>
<evidence type="ECO:0000259" key="4">
    <source>
        <dbReference type="Pfam" id="PF25990"/>
    </source>
</evidence>
<feature type="compositionally biased region" description="Basic and acidic residues" evidence="3">
    <location>
        <begin position="261"/>
        <end position="279"/>
    </location>
</feature>
<dbReference type="GO" id="GO:1990281">
    <property type="term" value="C:efflux pump complex"/>
    <property type="evidence" value="ECO:0007669"/>
    <property type="project" value="TreeGrafter"/>
</dbReference>
<dbReference type="EMBL" id="JAGQHR010001121">
    <property type="protein sequence ID" value="MCA9730346.1"/>
    <property type="molecule type" value="Genomic_DNA"/>
</dbReference>
<dbReference type="Pfam" id="PF25990">
    <property type="entry name" value="Beta-barrel_YknX"/>
    <property type="match status" value="1"/>
</dbReference>
<feature type="non-terminal residue" evidence="5">
    <location>
        <position position="1"/>
    </location>
</feature>
<dbReference type="Gene3D" id="2.40.30.170">
    <property type="match status" value="1"/>
</dbReference>
<dbReference type="AlphaFoldDB" id="A0A956RR35"/>
<evidence type="ECO:0000256" key="1">
    <source>
        <dbReference type="ARBA" id="ARBA00009477"/>
    </source>
</evidence>
<dbReference type="Gene3D" id="1.10.287.470">
    <property type="entry name" value="Helix hairpin bin"/>
    <property type="match status" value="1"/>
</dbReference>
<feature type="compositionally biased region" description="Basic residues" evidence="3">
    <location>
        <begin position="249"/>
        <end position="259"/>
    </location>
</feature>
<organism evidence="5 6">
    <name type="scientific">Eiseniibacteriota bacterium</name>
    <dbReference type="NCBI Taxonomy" id="2212470"/>
    <lineage>
        <taxon>Bacteria</taxon>
        <taxon>Candidatus Eiseniibacteriota</taxon>
    </lineage>
</organism>
<dbReference type="InterPro" id="IPR006143">
    <property type="entry name" value="RND_pump_MFP"/>
</dbReference>
<evidence type="ECO:0000313" key="5">
    <source>
        <dbReference type="EMBL" id="MCA9730346.1"/>
    </source>
</evidence>
<accession>A0A956RR35</accession>
<sequence>LDDERYRSQAAQSRARLDAAVANLELADAQYQLAQENLRRHENLFEQKLISVETLRQQETNAKVEQARRNAAEEDVRSLRASLAQAEKDLAETVFNAPIGGIVTSLNIEEGENVIPGTMNNPGTVILEIAELDTMEVEAEVDETDVVGMHDGQRARILVDAFDPEELSGEVTAVGQSGRATSSTQDTQFRVRVRIDDPPPALRPGMSADVEVLIGSADSALVVPIQALTAYPGSVVAEWQEDEAAGRTHDRKKGRRGPSKPKSEPESADRPASERSRTAGDDRLVEGIFLVESGAARFRAVELGLRSDTHVEIAGDVRPGQLVITGPYKILRDLQGGDLVDVEAPARQGRTP</sequence>
<dbReference type="SUPFAM" id="SSF111369">
    <property type="entry name" value="HlyD-like secretion proteins"/>
    <property type="match status" value="1"/>
</dbReference>
<dbReference type="GO" id="GO:0015562">
    <property type="term" value="F:efflux transmembrane transporter activity"/>
    <property type="evidence" value="ECO:0007669"/>
    <property type="project" value="TreeGrafter"/>
</dbReference>
<evidence type="ECO:0000313" key="6">
    <source>
        <dbReference type="Proteomes" id="UP000697710"/>
    </source>
</evidence>
<comment type="similarity">
    <text evidence="1">Belongs to the membrane fusion protein (MFP) (TC 8.A.1) family.</text>
</comment>
<comment type="caution">
    <text evidence="5">The sequence shown here is derived from an EMBL/GenBank/DDBJ whole genome shotgun (WGS) entry which is preliminary data.</text>
</comment>